<dbReference type="GeneID" id="101859366"/>
<accession>A0ABM0K7E9</accession>
<keyword evidence="3" id="KW-0963">Cytoplasm</keyword>
<evidence type="ECO:0000313" key="13">
    <source>
        <dbReference type="Proteomes" id="UP000694888"/>
    </source>
</evidence>
<keyword evidence="7" id="KW-0862">Zinc</keyword>
<name>A0ABM0K7E9_APLCA</name>
<gene>
    <name evidence="14" type="primary">LOC101859366</name>
</gene>
<keyword evidence="13" id="KW-1185">Reference proteome</keyword>
<dbReference type="InterPro" id="IPR026775">
    <property type="entry name" value="Zar1"/>
</dbReference>
<sequence>MNTDRILEEDLTQDSSRRRRKGKGRRRRGFEDRYFGQFQCKICHRRWESSFVFTIAGTLKVKYKQRCQKCSEEDAWVFPFDLQCIWCSICDCNPCECVCDDCDGLIHTRFMKDENGKSIEDPKFKYCECERRPRKKIGDKIDAKKPHRSDLCQRCQQGRYCSQRIYKGEEETGNDREP</sequence>
<keyword evidence="5" id="KW-0863">Zinc-finger</keyword>
<evidence type="ECO:0000256" key="3">
    <source>
        <dbReference type="ARBA" id="ARBA00022490"/>
    </source>
</evidence>
<keyword evidence="9" id="KW-0896">Oogenesis</keyword>
<dbReference type="InterPro" id="IPR027377">
    <property type="entry name" value="ZAR1/RTP1-5-like_Znf-3CxxC"/>
</dbReference>
<dbReference type="PANTHER" id="PTHR31054:SF3">
    <property type="entry name" value="ZYGOTE ARREST PROTEIN 1-LIKE"/>
    <property type="match status" value="1"/>
</dbReference>
<keyword evidence="8" id="KW-0694">RNA-binding</keyword>
<dbReference type="SMART" id="SM01328">
    <property type="entry name" value="zf-3CxxC"/>
    <property type="match status" value="1"/>
</dbReference>
<evidence type="ECO:0000256" key="10">
    <source>
        <dbReference type="ARBA" id="ARBA00034699"/>
    </source>
</evidence>
<evidence type="ECO:0000256" key="4">
    <source>
        <dbReference type="ARBA" id="ARBA00022723"/>
    </source>
</evidence>
<evidence type="ECO:0000256" key="7">
    <source>
        <dbReference type="ARBA" id="ARBA00022833"/>
    </source>
</evidence>
<dbReference type="PANTHER" id="PTHR31054">
    <property type="entry name" value="ZYGOTE ARREST PROTEIN 1-LIKE ISOFORM X1"/>
    <property type="match status" value="1"/>
</dbReference>
<evidence type="ECO:0000256" key="9">
    <source>
        <dbReference type="ARBA" id="ARBA00022943"/>
    </source>
</evidence>
<comment type="subcellular location">
    <subcellularLocation>
        <location evidence="1">Cytoplasm</location>
    </subcellularLocation>
</comment>
<protein>
    <submittedName>
        <fullName evidence="14">ZAR1-like protein</fullName>
    </submittedName>
</protein>
<keyword evidence="2" id="KW-0217">Developmental protein</keyword>
<evidence type="ECO:0000256" key="11">
    <source>
        <dbReference type="SAM" id="MobiDB-lite"/>
    </source>
</evidence>
<evidence type="ECO:0000259" key="12">
    <source>
        <dbReference type="SMART" id="SM01328"/>
    </source>
</evidence>
<evidence type="ECO:0000256" key="2">
    <source>
        <dbReference type="ARBA" id="ARBA00022473"/>
    </source>
</evidence>
<keyword evidence="4" id="KW-0479">Metal-binding</keyword>
<keyword evidence="6" id="KW-0221">Differentiation</keyword>
<evidence type="ECO:0000256" key="1">
    <source>
        <dbReference type="ARBA" id="ARBA00004496"/>
    </source>
</evidence>
<proteinExistence type="inferred from homology"/>
<evidence type="ECO:0000256" key="8">
    <source>
        <dbReference type="ARBA" id="ARBA00022884"/>
    </source>
</evidence>
<feature type="domain" description="3CxxC-type" evidence="12">
    <location>
        <begin position="33"/>
        <end position="158"/>
    </location>
</feature>
<evidence type="ECO:0000256" key="5">
    <source>
        <dbReference type="ARBA" id="ARBA00022771"/>
    </source>
</evidence>
<dbReference type="Proteomes" id="UP000694888">
    <property type="component" value="Unplaced"/>
</dbReference>
<comment type="similarity">
    <text evidence="10">Belongs to the ZAR1 family.</text>
</comment>
<evidence type="ECO:0000313" key="14">
    <source>
        <dbReference type="RefSeq" id="XP_005110534.1"/>
    </source>
</evidence>
<dbReference type="RefSeq" id="XP_005110534.1">
    <property type="nucleotide sequence ID" value="XM_005110477.3"/>
</dbReference>
<feature type="region of interest" description="Disordered" evidence="11">
    <location>
        <begin position="1"/>
        <end position="25"/>
    </location>
</feature>
<organism evidence="13 14">
    <name type="scientific">Aplysia californica</name>
    <name type="common">California sea hare</name>
    <dbReference type="NCBI Taxonomy" id="6500"/>
    <lineage>
        <taxon>Eukaryota</taxon>
        <taxon>Metazoa</taxon>
        <taxon>Spiralia</taxon>
        <taxon>Lophotrochozoa</taxon>
        <taxon>Mollusca</taxon>
        <taxon>Gastropoda</taxon>
        <taxon>Heterobranchia</taxon>
        <taxon>Euthyneura</taxon>
        <taxon>Tectipleura</taxon>
        <taxon>Aplysiida</taxon>
        <taxon>Aplysioidea</taxon>
        <taxon>Aplysiidae</taxon>
        <taxon>Aplysia</taxon>
    </lineage>
</organism>
<reference evidence="14" key="1">
    <citation type="submission" date="2025-08" db="UniProtKB">
        <authorList>
            <consortium name="RefSeq"/>
        </authorList>
    </citation>
    <scope>IDENTIFICATION</scope>
</reference>
<evidence type="ECO:0000256" key="6">
    <source>
        <dbReference type="ARBA" id="ARBA00022782"/>
    </source>
</evidence>